<evidence type="ECO:0000313" key="2">
    <source>
        <dbReference type="Proteomes" id="UP000807025"/>
    </source>
</evidence>
<accession>A0A9P6D9J5</accession>
<name>A0A9P6D9J5_PLEER</name>
<dbReference type="EMBL" id="MU154752">
    <property type="protein sequence ID" value="KAF9487765.1"/>
    <property type="molecule type" value="Genomic_DNA"/>
</dbReference>
<organism evidence="1 2">
    <name type="scientific">Pleurotus eryngii</name>
    <name type="common">Boletus of the steppes</name>
    <dbReference type="NCBI Taxonomy" id="5323"/>
    <lineage>
        <taxon>Eukaryota</taxon>
        <taxon>Fungi</taxon>
        <taxon>Dikarya</taxon>
        <taxon>Basidiomycota</taxon>
        <taxon>Agaricomycotina</taxon>
        <taxon>Agaricomycetes</taxon>
        <taxon>Agaricomycetidae</taxon>
        <taxon>Agaricales</taxon>
        <taxon>Pleurotineae</taxon>
        <taxon>Pleurotaceae</taxon>
        <taxon>Pleurotus</taxon>
    </lineage>
</organism>
<dbReference type="Proteomes" id="UP000807025">
    <property type="component" value="Unassembled WGS sequence"/>
</dbReference>
<dbReference type="OrthoDB" id="411632at2759"/>
<reference evidence="1" key="1">
    <citation type="submission" date="2020-11" db="EMBL/GenBank/DDBJ databases">
        <authorList>
            <consortium name="DOE Joint Genome Institute"/>
            <person name="Ahrendt S."/>
            <person name="Riley R."/>
            <person name="Andreopoulos W."/>
            <person name="Labutti K."/>
            <person name="Pangilinan J."/>
            <person name="Ruiz-Duenas F.J."/>
            <person name="Barrasa J.M."/>
            <person name="Sanchez-Garcia M."/>
            <person name="Camarero S."/>
            <person name="Miyauchi S."/>
            <person name="Serrano A."/>
            <person name="Linde D."/>
            <person name="Babiker R."/>
            <person name="Drula E."/>
            <person name="Ayuso-Fernandez I."/>
            <person name="Pacheco R."/>
            <person name="Padilla G."/>
            <person name="Ferreira P."/>
            <person name="Barriuso J."/>
            <person name="Kellner H."/>
            <person name="Castanera R."/>
            <person name="Alfaro M."/>
            <person name="Ramirez L."/>
            <person name="Pisabarro A.G."/>
            <person name="Kuo A."/>
            <person name="Tritt A."/>
            <person name="Lipzen A."/>
            <person name="He G."/>
            <person name="Yan M."/>
            <person name="Ng V."/>
            <person name="Cullen D."/>
            <person name="Martin F."/>
            <person name="Rosso M.-N."/>
            <person name="Henrissat B."/>
            <person name="Hibbett D."/>
            <person name="Martinez A.T."/>
            <person name="Grigoriev I.V."/>
        </authorList>
    </citation>
    <scope>NUCLEOTIDE SEQUENCE</scope>
    <source>
        <strain evidence="1">ATCC 90797</strain>
    </source>
</reference>
<proteinExistence type="predicted"/>
<sequence length="143" mass="16575">MHDAQSRPCYPIYISTMLEWAFDVEGEHEKGQAKNREAFRHLPEMYLVRNAKPYFLDGALKNDSSLDSFAQSGYSTYAYDYVAGSFRHLPVLARFKSPLGSLRRGQGQRTHRDASRRAYILLDMHDSGRRVEVVARKRRASRF</sequence>
<gene>
    <name evidence="1" type="ORF">BDN71DRAFT_1458158</name>
</gene>
<keyword evidence="2" id="KW-1185">Reference proteome</keyword>
<dbReference type="AlphaFoldDB" id="A0A9P6D9J5"/>
<comment type="caution">
    <text evidence="1">The sequence shown here is derived from an EMBL/GenBank/DDBJ whole genome shotgun (WGS) entry which is preliminary data.</text>
</comment>
<evidence type="ECO:0000313" key="1">
    <source>
        <dbReference type="EMBL" id="KAF9487765.1"/>
    </source>
</evidence>
<protein>
    <submittedName>
        <fullName evidence="1">Uncharacterized protein</fullName>
    </submittedName>
</protein>